<keyword evidence="3" id="KW-0862">Zinc</keyword>
<dbReference type="Proteomes" id="UP000219338">
    <property type="component" value="Unassembled WGS sequence"/>
</dbReference>
<dbReference type="AlphaFoldDB" id="A0A284R6P2"/>
<dbReference type="Gene3D" id="4.10.1110.10">
    <property type="entry name" value="AN1-like Zinc finger"/>
    <property type="match status" value="2"/>
</dbReference>
<evidence type="ECO:0000313" key="6">
    <source>
        <dbReference type="EMBL" id="SJL04372.1"/>
    </source>
</evidence>
<dbReference type="GO" id="GO:0008270">
    <property type="term" value="F:zinc ion binding"/>
    <property type="evidence" value="ECO:0007669"/>
    <property type="project" value="UniProtKB-KW"/>
</dbReference>
<gene>
    <name evidence="6" type="ORF">ARMOST_07738</name>
</gene>
<evidence type="ECO:0000256" key="2">
    <source>
        <dbReference type="ARBA" id="ARBA00022771"/>
    </source>
</evidence>
<dbReference type="OrthoDB" id="431929at2759"/>
<dbReference type="STRING" id="47428.A0A284R6P2"/>
<evidence type="ECO:0000256" key="1">
    <source>
        <dbReference type="ARBA" id="ARBA00022723"/>
    </source>
</evidence>
<dbReference type="PROSITE" id="PS51039">
    <property type="entry name" value="ZF_AN1"/>
    <property type="match status" value="1"/>
</dbReference>
<dbReference type="SMART" id="SM00154">
    <property type="entry name" value="ZnF_AN1"/>
    <property type="match status" value="2"/>
</dbReference>
<proteinExistence type="predicted"/>
<accession>A0A284R6P2</accession>
<keyword evidence="7" id="KW-1185">Reference proteome</keyword>
<evidence type="ECO:0000256" key="4">
    <source>
        <dbReference type="PROSITE-ProRule" id="PRU00449"/>
    </source>
</evidence>
<name>A0A284R6P2_ARMOS</name>
<evidence type="ECO:0000256" key="3">
    <source>
        <dbReference type="ARBA" id="ARBA00022833"/>
    </source>
</evidence>
<feature type="domain" description="AN1-type" evidence="5">
    <location>
        <begin position="6"/>
        <end position="53"/>
    </location>
</feature>
<sequence>MDGDLLDIGRRCSLSSCSQVDFLPIKCRCDLVFCKEHIIPDAHDCRLASTARAVSDSTLPKFQRCAAPNCSKPSLDAFSKQGSAAQCARCSQSFCADHRYPDAHSCSPASTSESTSHNTAAEALIAKHFSATSKTSSRCTPKIPTDPVKLAQYKKVELMKMKHRAIPADPKDKPTSVPVGDRLHIKLQVNGSDQEKIFWLRKSIVTGKALDLLATQMKISTSPLQLSDIREGRVLVNSEPLAAQVEDGSSILIGPT</sequence>
<dbReference type="InterPro" id="IPR000058">
    <property type="entry name" value="Znf_AN1"/>
</dbReference>
<protein>
    <recommendedName>
        <fullName evidence="5">AN1-type domain-containing protein</fullName>
    </recommendedName>
</protein>
<dbReference type="InterPro" id="IPR035896">
    <property type="entry name" value="AN1-like_Znf"/>
</dbReference>
<organism evidence="6 7">
    <name type="scientific">Armillaria ostoyae</name>
    <name type="common">Armillaria root rot fungus</name>
    <dbReference type="NCBI Taxonomy" id="47428"/>
    <lineage>
        <taxon>Eukaryota</taxon>
        <taxon>Fungi</taxon>
        <taxon>Dikarya</taxon>
        <taxon>Basidiomycota</taxon>
        <taxon>Agaricomycotina</taxon>
        <taxon>Agaricomycetes</taxon>
        <taxon>Agaricomycetidae</taxon>
        <taxon>Agaricales</taxon>
        <taxon>Marasmiineae</taxon>
        <taxon>Physalacriaceae</taxon>
        <taxon>Armillaria</taxon>
    </lineage>
</organism>
<dbReference type="PANTHER" id="PTHR14677:SF20">
    <property type="entry name" value="ZINC FINGER AN1-TYPE CONTAINING 2A-RELATED"/>
    <property type="match status" value="1"/>
</dbReference>
<evidence type="ECO:0000313" key="7">
    <source>
        <dbReference type="Proteomes" id="UP000219338"/>
    </source>
</evidence>
<dbReference type="Pfam" id="PF01428">
    <property type="entry name" value="zf-AN1"/>
    <property type="match status" value="2"/>
</dbReference>
<reference evidence="7" key="1">
    <citation type="journal article" date="2017" name="Nat. Ecol. Evol.">
        <title>Genome expansion and lineage-specific genetic innovations in the forest pathogenic fungi Armillaria.</title>
        <authorList>
            <person name="Sipos G."/>
            <person name="Prasanna A.N."/>
            <person name="Walter M.C."/>
            <person name="O'Connor E."/>
            <person name="Balint B."/>
            <person name="Krizsan K."/>
            <person name="Kiss B."/>
            <person name="Hess J."/>
            <person name="Varga T."/>
            <person name="Slot J."/>
            <person name="Riley R."/>
            <person name="Boka B."/>
            <person name="Rigling D."/>
            <person name="Barry K."/>
            <person name="Lee J."/>
            <person name="Mihaltcheva S."/>
            <person name="LaButti K."/>
            <person name="Lipzen A."/>
            <person name="Waldron R."/>
            <person name="Moloney N.M."/>
            <person name="Sperisen C."/>
            <person name="Kredics L."/>
            <person name="Vagvoelgyi C."/>
            <person name="Patrignani A."/>
            <person name="Fitzpatrick D."/>
            <person name="Nagy I."/>
            <person name="Doyle S."/>
            <person name="Anderson J.B."/>
            <person name="Grigoriev I.V."/>
            <person name="Gueldener U."/>
            <person name="Muensterkoetter M."/>
            <person name="Nagy L.G."/>
        </authorList>
    </citation>
    <scope>NUCLEOTIDE SEQUENCE [LARGE SCALE GENOMIC DNA]</scope>
    <source>
        <strain evidence="7">C18/9</strain>
    </source>
</reference>
<dbReference type="PANTHER" id="PTHR14677">
    <property type="entry name" value="ARSENITE INDUCUBLE RNA ASSOCIATED PROTEIN AIP-1-RELATED"/>
    <property type="match status" value="1"/>
</dbReference>
<keyword evidence="2 4" id="KW-0863">Zinc-finger</keyword>
<dbReference type="SUPFAM" id="SSF118310">
    <property type="entry name" value="AN1-like Zinc finger"/>
    <property type="match status" value="2"/>
</dbReference>
<dbReference type="GO" id="GO:0005737">
    <property type="term" value="C:cytoplasm"/>
    <property type="evidence" value="ECO:0007669"/>
    <property type="project" value="TreeGrafter"/>
</dbReference>
<keyword evidence="1" id="KW-0479">Metal-binding</keyword>
<dbReference type="EMBL" id="FUEG01000005">
    <property type="protein sequence ID" value="SJL04372.1"/>
    <property type="molecule type" value="Genomic_DNA"/>
</dbReference>
<evidence type="ECO:0000259" key="5">
    <source>
        <dbReference type="PROSITE" id="PS51039"/>
    </source>
</evidence>
<dbReference type="OMA" id="LPIKCRC"/>